<dbReference type="GO" id="GO:0003824">
    <property type="term" value="F:catalytic activity"/>
    <property type="evidence" value="ECO:0007669"/>
    <property type="project" value="InterPro"/>
</dbReference>
<comment type="cofactor">
    <cofactor evidence="1">
        <name>[4Fe-4S] cluster</name>
        <dbReference type="ChEBI" id="CHEBI:49883"/>
    </cofactor>
</comment>
<dbReference type="SUPFAM" id="SSF102114">
    <property type="entry name" value="Radical SAM enzymes"/>
    <property type="match status" value="1"/>
</dbReference>
<dbReference type="Proteomes" id="UP000077339">
    <property type="component" value="Unassembled WGS sequence"/>
</dbReference>
<dbReference type="SFLD" id="SFLDS00029">
    <property type="entry name" value="Radical_SAM"/>
    <property type="match status" value="1"/>
</dbReference>
<dbReference type="InterPro" id="IPR032432">
    <property type="entry name" value="Radical_SAM_C"/>
</dbReference>
<reference evidence="8 9" key="1">
    <citation type="submission" date="2014-02" db="EMBL/GenBank/DDBJ databases">
        <title>Kosmotoga genome sequencing.</title>
        <authorList>
            <person name="Pollo S.M."/>
            <person name="Charchuk R."/>
            <person name="Nesbo C.L."/>
        </authorList>
    </citation>
    <scope>NUCLEOTIDE SEQUENCE [LARGE SCALE GENOMIC DNA]</scope>
    <source>
        <strain evidence="8 9">S304</strain>
    </source>
</reference>
<evidence type="ECO:0000256" key="2">
    <source>
        <dbReference type="ARBA" id="ARBA00022485"/>
    </source>
</evidence>
<dbReference type="RefSeq" id="WP_153019690.1">
    <property type="nucleotide sequence ID" value="NZ_JFHK01000004.1"/>
</dbReference>
<dbReference type="EMBL" id="JFHK01000004">
    <property type="protein sequence ID" value="OAA31184.1"/>
    <property type="molecule type" value="Genomic_DNA"/>
</dbReference>
<keyword evidence="3" id="KW-0949">S-adenosyl-L-methionine</keyword>
<organism evidence="8 9">
    <name type="scientific">Kosmotoga arenicorallina S304</name>
    <dbReference type="NCBI Taxonomy" id="1453497"/>
    <lineage>
        <taxon>Bacteria</taxon>
        <taxon>Thermotogati</taxon>
        <taxon>Thermotogota</taxon>
        <taxon>Thermotogae</taxon>
        <taxon>Kosmotogales</taxon>
        <taxon>Kosmotogaceae</taxon>
        <taxon>Kosmotoga</taxon>
    </lineage>
</organism>
<dbReference type="STRING" id="1453497.AT15_06715"/>
<dbReference type="AlphaFoldDB" id="A0A176K1Y4"/>
<dbReference type="InterPro" id="IPR058240">
    <property type="entry name" value="rSAM_sf"/>
</dbReference>
<evidence type="ECO:0000259" key="7">
    <source>
        <dbReference type="PROSITE" id="PS51918"/>
    </source>
</evidence>
<evidence type="ECO:0000256" key="4">
    <source>
        <dbReference type="ARBA" id="ARBA00022723"/>
    </source>
</evidence>
<dbReference type="Pfam" id="PF04055">
    <property type="entry name" value="Radical_SAM"/>
    <property type="match status" value="1"/>
</dbReference>
<dbReference type="GO" id="GO:0051539">
    <property type="term" value="F:4 iron, 4 sulfur cluster binding"/>
    <property type="evidence" value="ECO:0007669"/>
    <property type="project" value="UniProtKB-KW"/>
</dbReference>
<accession>A0A176K1Y4</accession>
<evidence type="ECO:0000256" key="5">
    <source>
        <dbReference type="ARBA" id="ARBA00023004"/>
    </source>
</evidence>
<comment type="caution">
    <text evidence="8">The sequence shown here is derived from an EMBL/GenBank/DDBJ whole genome shotgun (WGS) entry which is preliminary data.</text>
</comment>
<evidence type="ECO:0000256" key="6">
    <source>
        <dbReference type="ARBA" id="ARBA00023014"/>
    </source>
</evidence>
<dbReference type="GO" id="GO:0046872">
    <property type="term" value="F:metal ion binding"/>
    <property type="evidence" value="ECO:0007669"/>
    <property type="project" value="UniProtKB-KW"/>
</dbReference>
<dbReference type="PATRIC" id="fig|1453497.3.peg.1340"/>
<keyword evidence="4" id="KW-0479">Metal-binding</keyword>
<dbReference type="InterPro" id="IPR006638">
    <property type="entry name" value="Elp3/MiaA/NifB-like_rSAM"/>
</dbReference>
<dbReference type="SMART" id="SM00729">
    <property type="entry name" value="Elp3"/>
    <property type="match status" value="1"/>
</dbReference>
<dbReference type="Pfam" id="PF16199">
    <property type="entry name" value="Radical_SAM_C"/>
    <property type="match status" value="1"/>
</dbReference>
<dbReference type="PROSITE" id="PS51918">
    <property type="entry name" value="RADICAL_SAM"/>
    <property type="match status" value="1"/>
</dbReference>
<feature type="domain" description="Radical SAM core" evidence="7">
    <location>
        <begin position="1"/>
        <end position="231"/>
    </location>
</feature>
<dbReference type="PANTHER" id="PTHR11135">
    <property type="entry name" value="HISTONE ACETYLTRANSFERASE-RELATED"/>
    <property type="match status" value="1"/>
</dbReference>
<dbReference type="CDD" id="cd01335">
    <property type="entry name" value="Radical_SAM"/>
    <property type="match status" value="1"/>
</dbReference>
<dbReference type="Gene3D" id="3.80.30.20">
    <property type="entry name" value="tm_1862 like domain"/>
    <property type="match status" value="1"/>
</dbReference>
<keyword evidence="2" id="KW-0004">4Fe-4S</keyword>
<evidence type="ECO:0000256" key="1">
    <source>
        <dbReference type="ARBA" id="ARBA00001966"/>
    </source>
</evidence>
<dbReference type="SFLD" id="SFLDG01086">
    <property type="entry name" value="elongater_protein-like"/>
    <property type="match status" value="1"/>
</dbReference>
<keyword evidence="6" id="KW-0411">Iron-sulfur</keyword>
<evidence type="ECO:0000256" key="3">
    <source>
        <dbReference type="ARBA" id="ARBA00022691"/>
    </source>
</evidence>
<keyword evidence="5" id="KW-0408">Iron</keyword>
<evidence type="ECO:0000313" key="9">
    <source>
        <dbReference type="Proteomes" id="UP000077339"/>
    </source>
</evidence>
<keyword evidence="9" id="KW-1185">Reference proteome</keyword>
<dbReference type="PANTHER" id="PTHR11135:SF0">
    <property type="entry name" value="ELONGATOR COMPLEX PROTEIN 3"/>
    <property type="match status" value="1"/>
</dbReference>
<dbReference type="SFLD" id="SFLDG01082">
    <property type="entry name" value="B12-binding_domain_containing"/>
    <property type="match status" value="1"/>
</dbReference>
<sequence length="342" mass="38731">MNIIPLFIPHAGCKTRCIFCNEYSATGLPNFPEFEKLYDVAVKYHGYFKDKTNVEIAFYGGTFTGLPIEVMAAYLEFSMRFIREGYAKAIRFSTSPEEITSEKLSLLSRYPISLIEVGVQSFDKDVLKASRRPHDVNDVYNATKLLKSFDMPFGMHLMTGLPYDTEEKDLISAIEVAQLGASTCRIHPAVVLKGTALEEMYLRGEYKPQSLENALEITWKMYVILTSKGIKVNRMGLCLYGDTVKEVVAGPYHPAFGDLAKSKVALEILRLISSKNSSRKLLLPDNAKYRQFFTGYKRYVVDNLQKEGITLEFSKKDSLAVDIDKYIDDLCERVTANMGVFR</sequence>
<dbReference type="OrthoDB" id="9815044at2"/>
<evidence type="ECO:0000313" key="8">
    <source>
        <dbReference type="EMBL" id="OAA31184.1"/>
    </source>
</evidence>
<protein>
    <submittedName>
        <fullName evidence="8">Radical SAM protein</fullName>
    </submittedName>
</protein>
<proteinExistence type="predicted"/>
<gene>
    <name evidence="8" type="ORF">AT15_06715</name>
</gene>
<dbReference type="GO" id="GO:0002926">
    <property type="term" value="P:tRNA wobble base 5-methoxycarbonylmethyl-2-thiouridinylation"/>
    <property type="evidence" value="ECO:0007669"/>
    <property type="project" value="TreeGrafter"/>
</dbReference>
<dbReference type="GO" id="GO:0005737">
    <property type="term" value="C:cytoplasm"/>
    <property type="evidence" value="ECO:0007669"/>
    <property type="project" value="TreeGrafter"/>
</dbReference>
<dbReference type="InterPro" id="IPR039661">
    <property type="entry name" value="ELP3"/>
</dbReference>
<dbReference type="InterPro" id="IPR023404">
    <property type="entry name" value="rSAM_horseshoe"/>
</dbReference>
<name>A0A176K1Y4_9BACT</name>
<dbReference type="InterPro" id="IPR007197">
    <property type="entry name" value="rSAM"/>
</dbReference>